<evidence type="ECO:0000256" key="2">
    <source>
        <dbReference type="SAM" id="SignalP"/>
    </source>
</evidence>
<evidence type="ECO:0000313" key="5">
    <source>
        <dbReference type="EMBL" id="KAF5726447.1"/>
    </source>
</evidence>
<evidence type="ECO:0000313" key="6">
    <source>
        <dbReference type="Proteomes" id="UP000593562"/>
    </source>
</evidence>
<evidence type="ECO:0000259" key="4">
    <source>
        <dbReference type="Pfam" id="PF26584"/>
    </source>
</evidence>
<dbReference type="Pfam" id="PF26584">
    <property type="entry name" value="At1g61900"/>
    <property type="match status" value="1"/>
</dbReference>
<feature type="domain" description="SPARK" evidence="3">
    <location>
        <begin position="83"/>
        <end position="232"/>
    </location>
</feature>
<feature type="chain" id="PRO_5029786953" evidence="2">
    <location>
        <begin position="32"/>
        <end position="438"/>
    </location>
</feature>
<organism evidence="5 6">
    <name type="scientific">Tripterygium wilfordii</name>
    <name type="common">Thunder God vine</name>
    <dbReference type="NCBI Taxonomy" id="458696"/>
    <lineage>
        <taxon>Eukaryota</taxon>
        <taxon>Viridiplantae</taxon>
        <taxon>Streptophyta</taxon>
        <taxon>Embryophyta</taxon>
        <taxon>Tracheophyta</taxon>
        <taxon>Spermatophyta</taxon>
        <taxon>Magnoliopsida</taxon>
        <taxon>eudicotyledons</taxon>
        <taxon>Gunneridae</taxon>
        <taxon>Pentapetalae</taxon>
        <taxon>rosids</taxon>
        <taxon>fabids</taxon>
        <taxon>Celastrales</taxon>
        <taxon>Celastraceae</taxon>
        <taxon>Tripterygium</taxon>
    </lineage>
</organism>
<feature type="signal peptide" evidence="2">
    <location>
        <begin position="1"/>
        <end position="31"/>
    </location>
</feature>
<protein>
    <submittedName>
        <fullName evidence="5">Putative GPI-anchored protein</fullName>
    </submittedName>
</protein>
<keyword evidence="2" id="KW-0732">Signal</keyword>
<dbReference type="InterPro" id="IPR040336">
    <property type="entry name" value="At1g61900-like"/>
</dbReference>
<dbReference type="PANTHER" id="PTHR33831">
    <property type="entry name" value="GPI-ANCHORED PROTEIN"/>
    <property type="match status" value="1"/>
</dbReference>
<evidence type="ECO:0000256" key="1">
    <source>
        <dbReference type="SAM" id="MobiDB-lite"/>
    </source>
</evidence>
<dbReference type="Proteomes" id="UP000593562">
    <property type="component" value="Unassembled WGS sequence"/>
</dbReference>
<feature type="domain" description="At1g61900-like C-terminal" evidence="4">
    <location>
        <begin position="283"/>
        <end position="357"/>
    </location>
</feature>
<feature type="region of interest" description="Disordered" evidence="1">
    <location>
        <begin position="408"/>
        <end position="427"/>
    </location>
</feature>
<accession>A0A7J7BXU9</accession>
<dbReference type="AlphaFoldDB" id="A0A7J7BXU9"/>
<reference evidence="5 6" key="1">
    <citation type="journal article" date="2020" name="Nat. Commun.">
        <title>Genome of Tripterygium wilfordii and identification of cytochrome P450 involved in triptolide biosynthesis.</title>
        <authorList>
            <person name="Tu L."/>
            <person name="Su P."/>
            <person name="Zhang Z."/>
            <person name="Gao L."/>
            <person name="Wang J."/>
            <person name="Hu T."/>
            <person name="Zhou J."/>
            <person name="Zhang Y."/>
            <person name="Zhao Y."/>
            <person name="Liu Y."/>
            <person name="Song Y."/>
            <person name="Tong Y."/>
            <person name="Lu Y."/>
            <person name="Yang J."/>
            <person name="Xu C."/>
            <person name="Jia M."/>
            <person name="Peters R.J."/>
            <person name="Huang L."/>
            <person name="Gao W."/>
        </authorList>
    </citation>
    <scope>NUCLEOTIDE SEQUENCE [LARGE SCALE GENOMIC DNA]</scope>
    <source>
        <strain evidence="6">cv. XIE 37</strain>
        <tissue evidence="5">Leaf</tissue>
    </source>
</reference>
<dbReference type="EMBL" id="JAAARO010000022">
    <property type="protein sequence ID" value="KAF5726447.1"/>
    <property type="molecule type" value="Genomic_DNA"/>
</dbReference>
<gene>
    <name evidence="5" type="ORF">HS088_TW22G00125</name>
</gene>
<dbReference type="InterPro" id="IPR059003">
    <property type="entry name" value="At1g61900_C"/>
</dbReference>
<dbReference type="Pfam" id="PF19160">
    <property type="entry name" value="SPARK"/>
    <property type="match status" value="1"/>
</dbReference>
<dbReference type="InterPro" id="IPR043891">
    <property type="entry name" value="SPARK"/>
</dbReference>
<evidence type="ECO:0000259" key="3">
    <source>
        <dbReference type="Pfam" id="PF19160"/>
    </source>
</evidence>
<keyword evidence="6" id="KW-1185">Reference proteome</keyword>
<dbReference type="PANTHER" id="PTHR33831:SF8">
    <property type="entry name" value="SPARK DOMAIN-CONTAINING PROTEIN"/>
    <property type="match status" value="1"/>
</dbReference>
<dbReference type="InParanoid" id="A0A7J7BXU9"/>
<dbReference type="GO" id="GO:0005886">
    <property type="term" value="C:plasma membrane"/>
    <property type="evidence" value="ECO:0007669"/>
    <property type="project" value="TreeGrafter"/>
</dbReference>
<proteinExistence type="predicted"/>
<name>A0A7J7BXU9_TRIWF</name>
<sequence length="438" mass="47179">MRARKESSTTRILQLLLLLFLSDSYKSHCHCHPFHSAEGNAARTEGSISPDTSPGVEPEPFLPLLASSPLMPFRNYSSVPTLSGQCRLNFSSTQTAMSKTATDCYSFLAPFLDNAICCPQFLATLIILIGQSSKYSGLLALDETQAMTCLSDVENTLQSQGTDTDLGNFCSIHPANLTEGSCPITHVNEFESIVDSARLLAACRKIDPVSECCEHVCENAILDAARKIALKGSSASDGRRDLEKLSTRIADCKNIVLRWLAGKLDPSSTNGVLRALISCDINKVCPLDLPQVTGVSKECGDHVISNNTSCCISMGFYMSSLQDLSLLTNLQAVNCAISLGKKLQKANVTQNVYNLCHIKLMDFTLQEYSGCLLPSLPSDATYDNSSGLGITCDLSDNVEAPWPFNSSSPSASSCHESTKIPALPSTTSAQDGMDFNLL</sequence>
<comment type="caution">
    <text evidence="5">The sequence shown here is derived from an EMBL/GenBank/DDBJ whole genome shotgun (WGS) entry which is preliminary data.</text>
</comment>